<evidence type="ECO:0000259" key="1">
    <source>
        <dbReference type="Pfam" id="PF09820"/>
    </source>
</evidence>
<dbReference type="Pfam" id="PF09820">
    <property type="entry name" value="AAA-ATPase_like"/>
    <property type="match status" value="1"/>
</dbReference>
<name>C6LCH8_9FIRM</name>
<dbReference type="PANTHER" id="PTHR34825">
    <property type="entry name" value="CONSERVED PROTEIN, WITH A WEAK D-GALACTARATE DEHYDRATASE/ALTRONATE HYDROLASE DOMAIN"/>
    <property type="match status" value="1"/>
</dbReference>
<dbReference type="AlphaFoldDB" id="C6LCH8"/>
<reference evidence="2" key="1">
    <citation type="submission" date="2009-07" db="EMBL/GenBank/DDBJ databases">
        <authorList>
            <person name="Weinstock G."/>
            <person name="Sodergren E."/>
            <person name="Clifton S."/>
            <person name="Fulton L."/>
            <person name="Fulton B."/>
            <person name="Courtney L."/>
            <person name="Fronick C."/>
            <person name="Harrison M."/>
            <person name="Strong C."/>
            <person name="Farmer C."/>
            <person name="Delahaunty K."/>
            <person name="Markovic C."/>
            <person name="Hall O."/>
            <person name="Minx P."/>
            <person name="Tomlinson C."/>
            <person name="Mitreva M."/>
            <person name="Nelson J."/>
            <person name="Hou S."/>
            <person name="Wollam A."/>
            <person name="Pepin K.H."/>
            <person name="Johnson M."/>
            <person name="Bhonagiri V."/>
            <person name="Nash W.E."/>
            <person name="Warren W."/>
            <person name="Chinwalla A."/>
            <person name="Mardis E.R."/>
            <person name="Wilson R.K."/>
        </authorList>
    </citation>
    <scope>NUCLEOTIDE SEQUENCE [LARGE SCALE GENOMIC DNA]</scope>
    <source>
        <strain evidence="2">DSM 14469</strain>
    </source>
</reference>
<gene>
    <name evidence="2" type="ORF">BRYFOR_06325</name>
</gene>
<protein>
    <recommendedName>
        <fullName evidence="1">AAA-ATPase-like domain-containing protein</fullName>
    </recommendedName>
</protein>
<feature type="domain" description="AAA-ATPase-like" evidence="1">
    <location>
        <begin position="7"/>
        <end position="231"/>
    </location>
</feature>
<dbReference type="OrthoDB" id="9766673at2"/>
<dbReference type="STRING" id="168384.SAMN05660368_00129"/>
<dbReference type="InterPro" id="IPR018631">
    <property type="entry name" value="AAA-ATPase-like_dom"/>
</dbReference>
<dbReference type="PANTHER" id="PTHR34825:SF1">
    <property type="entry name" value="AAA-ATPASE-LIKE DOMAIN-CONTAINING PROTEIN"/>
    <property type="match status" value="1"/>
</dbReference>
<dbReference type="Pfam" id="PF08011">
    <property type="entry name" value="PDDEXK_9"/>
    <property type="match status" value="1"/>
</dbReference>
<dbReference type="EMBL" id="ACCL02000005">
    <property type="protein sequence ID" value="EET61642.1"/>
    <property type="molecule type" value="Genomic_DNA"/>
</dbReference>
<evidence type="ECO:0000313" key="3">
    <source>
        <dbReference type="Proteomes" id="UP000005561"/>
    </source>
</evidence>
<proteinExistence type="predicted"/>
<accession>C6LCH8</accession>
<organism evidence="2 3">
    <name type="scientific">Marvinbryantia formatexigens DSM 14469</name>
    <dbReference type="NCBI Taxonomy" id="478749"/>
    <lineage>
        <taxon>Bacteria</taxon>
        <taxon>Bacillati</taxon>
        <taxon>Bacillota</taxon>
        <taxon>Clostridia</taxon>
        <taxon>Lachnospirales</taxon>
        <taxon>Lachnospiraceae</taxon>
        <taxon>Marvinbryantia</taxon>
    </lineage>
</organism>
<keyword evidence="3" id="KW-1185">Reference proteome</keyword>
<evidence type="ECO:0000313" key="2">
    <source>
        <dbReference type="EMBL" id="EET61642.1"/>
    </source>
</evidence>
<dbReference type="eggNOG" id="COG4637">
    <property type="taxonomic scope" value="Bacteria"/>
</dbReference>
<dbReference type="Proteomes" id="UP000005561">
    <property type="component" value="Unassembled WGS sequence"/>
</dbReference>
<comment type="caution">
    <text evidence="2">The sequence shown here is derived from an EMBL/GenBank/DDBJ whole genome shotgun (WGS) entry which is preliminary data.</text>
</comment>
<dbReference type="InterPro" id="IPR012547">
    <property type="entry name" value="PDDEXK_9"/>
</dbReference>
<dbReference type="RefSeq" id="WP_006861120.1">
    <property type="nucleotide sequence ID" value="NZ_ACCL02000005.1"/>
</dbReference>
<sequence>MVKVNLPYGIDLFEQVRSRNCYYVDKTDFIRELLNEEFTVNLITRPRRFGKTLTMSMLAEFFDIRKDSRQMFEGLEIAKYTDFCAEWMNQWPVLFLTLKDVDGDSFEDAYGLLQYTISVLCIEHSYLTDSDKVDSADKERFIRLKSENGTVSDVKGALLTLLRMMKAHYGREVILLVDEYDVPLAKASDNGYYEKMLNIIKKFLGMTWKSNPNLKFAVVTGCLRIAKESIFTGANNFISDSISSKKYQDCFGFSEPEVIALLDAAELQDALLEMKKWYDGYLFGSKEIYCPWDVINHVRALMTDPDAKPGNYWIDTSHNNIIRRFIDHPQINVNEKFETLLGGGVIQEPVREDLTYDIAHSTEDNLWSILYLTGYLTQVPQEKLPEGMQPEDGKMALRIPNEEVKSVFGSTVKKWFEEKIAAQDRTALFEAWWDGDAEKLTQEITDILFDTISYFDYKEDYYHAMVTGMFLGAGYAVKSNSEAGTGRADVIIKEQRRRRALVIEVKWSGKKGNGDSLEKECADALQQIEKEQYKKNLELEGYKTVLCYGAAFRGKTCLIKLVG</sequence>